<comment type="caution">
    <text evidence="2">The sequence shown here is derived from an EMBL/GenBank/DDBJ whole genome shotgun (WGS) entry which is preliminary data.</text>
</comment>
<dbReference type="EMBL" id="JAJLJH010000006">
    <property type="protein sequence ID" value="MCK9687852.1"/>
    <property type="molecule type" value="Genomic_DNA"/>
</dbReference>
<dbReference type="Proteomes" id="UP001139353">
    <property type="component" value="Unassembled WGS sequence"/>
</dbReference>
<dbReference type="Pfam" id="PF04299">
    <property type="entry name" value="FMN_bind_2"/>
    <property type="match status" value="1"/>
</dbReference>
<dbReference type="Gene3D" id="2.30.110.10">
    <property type="entry name" value="Electron Transport, Fmn-binding Protein, Chain A"/>
    <property type="match status" value="1"/>
</dbReference>
<protein>
    <submittedName>
        <fullName evidence="2">FMN-binding negative transcriptional regulator</fullName>
    </submittedName>
</protein>
<reference evidence="2" key="1">
    <citation type="submission" date="2021-11" db="EMBL/GenBank/DDBJ databases">
        <title>BS-T2-15 a new species belonging to the Comamonadaceae family isolated from the soil of a French oak forest.</title>
        <authorList>
            <person name="Mieszkin S."/>
            <person name="Alain K."/>
        </authorList>
    </citation>
    <scope>NUCLEOTIDE SEQUENCE</scope>
    <source>
        <strain evidence="2">BS-T2-15</strain>
    </source>
</reference>
<dbReference type="InterPro" id="IPR007396">
    <property type="entry name" value="TR_PAI2-type"/>
</dbReference>
<name>A0A9X1YLC3_9BURK</name>
<feature type="compositionally biased region" description="Basic and acidic residues" evidence="1">
    <location>
        <begin position="211"/>
        <end position="220"/>
    </location>
</feature>
<feature type="region of interest" description="Disordered" evidence="1">
    <location>
        <begin position="184"/>
        <end position="220"/>
    </location>
</feature>
<dbReference type="RefSeq" id="WP_275683898.1">
    <property type="nucleotide sequence ID" value="NZ_JAJLJH010000006.1"/>
</dbReference>
<dbReference type="AlphaFoldDB" id="A0A9X1YLC3"/>
<evidence type="ECO:0000313" key="2">
    <source>
        <dbReference type="EMBL" id="MCK9687852.1"/>
    </source>
</evidence>
<keyword evidence="3" id="KW-1185">Reference proteome</keyword>
<dbReference type="InterPro" id="IPR012349">
    <property type="entry name" value="Split_barrel_FMN-bd"/>
</dbReference>
<dbReference type="PANTHER" id="PTHR35802:SF1">
    <property type="entry name" value="PROTEASE SYNTHASE AND SPORULATION PROTEIN PAI 2"/>
    <property type="match status" value="1"/>
</dbReference>
<organism evidence="2 3">
    <name type="scientific">Scleromatobacter humisilvae</name>
    <dbReference type="NCBI Taxonomy" id="2897159"/>
    <lineage>
        <taxon>Bacteria</taxon>
        <taxon>Pseudomonadati</taxon>
        <taxon>Pseudomonadota</taxon>
        <taxon>Betaproteobacteria</taxon>
        <taxon>Burkholderiales</taxon>
        <taxon>Sphaerotilaceae</taxon>
        <taxon>Scleromatobacter</taxon>
    </lineage>
</organism>
<proteinExistence type="predicted"/>
<evidence type="ECO:0000256" key="1">
    <source>
        <dbReference type="SAM" id="MobiDB-lite"/>
    </source>
</evidence>
<accession>A0A9X1YLC3</accession>
<gene>
    <name evidence="2" type="ORF">LPC04_19285</name>
</gene>
<dbReference type="PIRSF" id="PIRSF010372">
    <property type="entry name" value="PaiB"/>
    <property type="match status" value="1"/>
</dbReference>
<dbReference type="PANTHER" id="PTHR35802">
    <property type="entry name" value="PROTEASE SYNTHASE AND SPORULATION PROTEIN PAI 2"/>
    <property type="match status" value="1"/>
</dbReference>
<dbReference type="SUPFAM" id="SSF50475">
    <property type="entry name" value="FMN-binding split barrel"/>
    <property type="match status" value="1"/>
</dbReference>
<sequence>MYQPAHFVEQNADTLLALMQAHPLATLIRGGAELAADILPLEVARTDAGWRVTGHVARANPLWREADGQPVLLLFQGPQAYVSPNWYPSKFQHGKAVPTWNYAMVQVHGRLRAIEDPAWLRAFVTRLTERHEGGRAVPWQVSDAPADYIDTMLKAIVGIEIEVTRVEGKFKLSQNRSAEDRTGVVLGLESDASQDRQPEADALAQAMQAVEQRRRDAASK</sequence>
<evidence type="ECO:0000313" key="3">
    <source>
        <dbReference type="Proteomes" id="UP001139353"/>
    </source>
</evidence>